<evidence type="ECO:0000256" key="2">
    <source>
        <dbReference type="ARBA" id="ARBA00005684"/>
    </source>
</evidence>
<dbReference type="Gene3D" id="3.20.20.80">
    <property type="entry name" value="Glycosidases"/>
    <property type="match status" value="1"/>
</dbReference>
<dbReference type="Pfam" id="PF02446">
    <property type="entry name" value="Glyco_hydro_77"/>
    <property type="match status" value="1"/>
</dbReference>
<sequence>MHLERASGILLHPTSFPSRFGIGDLGRAAYEFIDFLERIGQKVWPYYLEAPLPPGIRI</sequence>
<dbReference type="EC" id="2.4.1.25" evidence="3"/>
<evidence type="ECO:0000256" key="9">
    <source>
        <dbReference type="ARBA" id="ARBA00031501"/>
    </source>
</evidence>
<evidence type="ECO:0000256" key="5">
    <source>
        <dbReference type="ARBA" id="ARBA00022676"/>
    </source>
</evidence>
<gene>
    <name evidence="10" type="ORF">ARTHRO_60311</name>
</gene>
<evidence type="ECO:0000256" key="1">
    <source>
        <dbReference type="ARBA" id="ARBA00000439"/>
    </source>
</evidence>
<keyword evidence="11" id="KW-1185">Reference proteome</keyword>
<evidence type="ECO:0000256" key="3">
    <source>
        <dbReference type="ARBA" id="ARBA00012560"/>
    </source>
</evidence>
<dbReference type="PANTHER" id="PTHR32438:SF5">
    <property type="entry name" value="4-ALPHA-GLUCANOTRANSFERASE DPE1, CHLOROPLASTIC_AMYLOPLASTIC"/>
    <property type="match status" value="1"/>
</dbReference>
<proteinExistence type="inferred from homology"/>
<comment type="catalytic activity">
    <reaction evidence="1">
        <text>Transfers a segment of a (1-&gt;4)-alpha-D-glucan to a new position in an acceptor, which may be glucose or a (1-&gt;4)-alpha-D-glucan.</text>
        <dbReference type="EC" id="2.4.1.25"/>
    </reaction>
</comment>
<dbReference type="InterPro" id="IPR017853">
    <property type="entry name" value="GH"/>
</dbReference>
<dbReference type="AlphaFoldDB" id="A0A9P1KL30"/>
<name>A0A9P1KL30_9CYAN</name>
<evidence type="ECO:0000256" key="4">
    <source>
        <dbReference type="ARBA" id="ARBA00020295"/>
    </source>
</evidence>
<organism evidence="10 11">
    <name type="scientific">Limnospira indica PCC 8005</name>
    <dbReference type="NCBI Taxonomy" id="376219"/>
    <lineage>
        <taxon>Bacteria</taxon>
        <taxon>Bacillati</taxon>
        <taxon>Cyanobacteriota</taxon>
        <taxon>Cyanophyceae</taxon>
        <taxon>Oscillatoriophycideae</taxon>
        <taxon>Oscillatoriales</taxon>
        <taxon>Sirenicapillariaceae</taxon>
        <taxon>Limnospira</taxon>
    </lineage>
</organism>
<dbReference type="Proteomes" id="UP000032946">
    <property type="component" value="Chromosome"/>
</dbReference>
<accession>A0A9P1KL30</accession>
<reference evidence="10 11" key="1">
    <citation type="submission" date="2014-02" db="EMBL/GenBank/DDBJ databases">
        <authorList>
            <person name="Genoscope - CEA"/>
        </authorList>
    </citation>
    <scope>NUCLEOTIDE SEQUENCE [LARGE SCALE GENOMIC DNA]</scope>
    <source>
        <strain evidence="10 11">PCC 8005</strain>
    </source>
</reference>
<evidence type="ECO:0000313" key="11">
    <source>
        <dbReference type="Proteomes" id="UP000032946"/>
    </source>
</evidence>
<dbReference type="EMBL" id="FO818640">
    <property type="protein sequence ID" value="CDM97710.1"/>
    <property type="molecule type" value="Genomic_DNA"/>
</dbReference>
<dbReference type="SUPFAM" id="SSF51445">
    <property type="entry name" value="(Trans)glycosidases"/>
    <property type="match status" value="1"/>
</dbReference>
<evidence type="ECO:0000256" key="8">
    <source>
        <dbReference type="ARBA" id="ARBA00031423"/>
    </source>
</evidence>
<keyword evidence="5" id="KW-0328">Glycosyltransferase</keyword>
<dbReference type="GO" id="GO:0005975">
    <property type="term" value="P:carbohydrate metabolic process"/>
    <property type="evidence" value="ECO:0007669"/>
    <property type="project" value="InterPro"/>
</dbReference>
<dbReference type="GO" id="GO:0004134">
    <property type="term" value="F:4-alpha-glucanotransferase activity"/>
    <property type="evidence" value="ECO:0007669"/>
    <property type="project" value="UniProtKB-EC"/>
</dbReference>
<evidence type="ECO:0000313" key="10">
    <source>
        <dbReference type="EMBL" id="CDM97710.1"/>
    </source>
</evidence>
<protein>
    <recommendedName>
        <fullName evidence="4">4-alpha-glucanotransferase</fullName>
        <ecNumber evidence="3">2.4.1.25</ecNumber>
    </recommendedName>
    <alternativeName>
        <fullName evidence="8">Amylomaltase</fullName>
    </alternativeName>
    <alternativeName>
        <fullName evidence="9">Disproportionating enzyme</fullName>
    </alternativeName>
</protein>
<keyword evidence="6" id="KW-0808">Transferase</keyword>
<dbReference type="InterPro" id="IPR003385">
    <property type="entry name" value="Glyco_hydro_77"/>
</dbReference>
<evidence type="ECO:0000256" key="6">
    <source>
        <dbReference type="ARBA" id="ARBA00022679"/>
    </source>
</evidence>
<evidence type="ECO:0000256" key="7">
    <source>
        <dbReference type="ARBA" id="ARBA00023277"/>
    </source>
</evidence>
<comment type="similarity">
    <text evidence="2">Belongs to the disproportionating enzyme family.</text>
</comment>
<dbReference type="PANTHER" id="PTHR32438">
    <property type="entry name" value="4-ALPHA-GLUCANOTRANSFERASE DPE1, CHLOROPLASTIC/AMYLOPLASTIC"/>
    <property type="match status" value="1"/>
</dbReference>
<keyword evidence="7" id="KW-0119">Carbohydrate metabolism</keyword>